<dbReference type="Pfam" id="PF12892">
    <property type="entry name" value="FctA"/>
    <property type="match status" value="1"/>
</dbReference>
<dbReference type="RefSeq" id="WP_262066213.1">
    <property type="nucleotide sequence ID" value="NZ_JAMXOD010000010.1"/>
</dbReference>
<gene>
    <name evidence="2" type="ORF">NK125_08390</name>
</gene>
<accession>A0ABT1E9D1</accession>
<feature type="domain" description="Streptococcal pilin isopeptide linkage" evidence="1">
    <location>
        <begin position="46"/>
        <end position="148"/>
    </location>
</feature>
<evidence type="ECO:0000259" key="1">
    <source>
        <dbReference type="Pfam" id="PF12892"/>
    </source>
</evidence>
<keyword evidence="3" id="KW-1185">Reference proteome</keyword>
<dbReference type="Gene3D" id="2.60.40.3050">
    <property type="match status" value="1"/>
</dbReference>
<reference evidence="2 3" key="1">
    <citation type="journal article" date="2022" name="Genome Biol. Evol.">
        <title>Host diet, physiology and behaviors set the stage for Lachnospiraceae cladogenesis.</title>
        <authorList>
            <person name="Vera-Ponce De Leon A."/>
            <person name="Schneider M."/>
            <person name="Jahnes B.C."/>
            <person name="Sadowski V."/>
            <person name="Camuy-Velez L.A."/>
            <person name="Duan J."/>
            <person name="Sabree Z.L."/>
        </authorList>
    </citation>
    <scope>NUCLEOTIDE SEQUENCE [LARGE SCALE GENOMIC DNA]</scope>
    <source>
        <strain evidence="2 3">PAL113</strain>
    </source>
</reference>
<name>A0ABT1E9D1_9FIRM</name>
<evidence type="ECO:0000313" key="3">
    <source>
        <dbReference type="Proteomes" id="UP001523566"/>
    </source>
</evidence>
<protein>
    <recommendedName>
        <fullName evidence="1">Streptococcal pilin isopeptide linkage domain-containing protein</fullName>
    </recommendedName>
</protein>
<dbReference type="InterPro" id="IPR038174">
    <property type="entry name" value="Strep_pil_link_sf"/>
</dbReference>
<dbReference type="Proteomes" id="UP001523566">
    <property type="component" value="Unassembled WGS sequence"/>
</dbReference>
<dbReference type="EMBL" id="JAMZFW010000010">
    <property type="protein sequence ID" value="MCP1102428.1"/>
    <property type="molecule type" value="Genomic_DNA"/>
</dbReference>
<proteinExistence type="predicted"/>
<organism evidence="2 3">
    <name type="scientific">Aequitasia blattaphilus</name>
    <dbReference type="NCBI Taxonomy" id="2949332"/>
    <lineage>
        <taxon>Bacteria</taxon>
        <taxon>Bacillati</taxon>
        <taxon>Bacillota</taxon>
        <taxon>Clostridia</taxon>
        <taxon>Lachnospirales</taxon>
        <taxon>Lachnospiraceae</taxon>
        <taxon>Aequitasia</taxon>
    </lineage>
</organism>
<evidence type="ECO:0000313" key="2">
    <source>
        <dbReference type="EMBL" id="MCP1102428.1"/>
    </source>
</evidence>
<sequence>MMGVLLGILPLTLRTFQEVYAEAEQKAELTVCLEGRVELLEKGEEKEIKEGEFSFYLISENPEIQLEENERRTEAGGRINLGSYTVKKEGVYVFLVKQKPGNRRGSVYDLSEFRILLEVEEDKEGCLSYRKRIFQNGKEVEELVFSNTCQKEEEVLEVSFEEVGRPEKKGEIKCRGVVRNMGKGSAKDLRMRFYIPSYCSYLSHVGNGTYGVIEQKEQVTFYREVLESGEEEEFLITFRLHTCRPRDYQIRPVLWYGTNERPEEFYVNDPKNPAHRAEFDTWQEKQD</sequence>
<dbReference type="InterPro" id="IPR022464">
    <property type="entry name" value="Strep_pil_isopept_link"/>
</dbReference>
<comment type="caution">
    <text evidence="2">The sequence shown here is derived from an EMBL/GenBank/DDBJ whole genome shotgun (WGS) entry which is preliminary data.</text>
</comment>